<dbReference type="PANTHER" id="PTHR46890:SF50">
    <property type="entry name" value="RNA-DIRECTED DNA POLYMERASE, EUKARYOTA, REVERSE TRANSCRIPTASE ZINC-BINDING DOMAIN PROTEIN-RELATED"/>
    <property type="match status" value="1"/>
</dbReference>
<dbReference type="InterPro" id="IPR052343">
    <property type="entry name" value="Retrotransposon-Effector_Assoc"/>
</dbReference>
<dbReference type="EMBL" id="QGNW01000075">
    <property type="protein sequence ID" value="RVX01529.1"/>
    <property type="molecule type" value="Genomic_DNA"/>
</dbReference>
<dbReference type="Gene3D" id="3.60.10.10">
    <property type="entry name" value="Endonuclease/exonuclease/phosphatase"/>
    <property type="match status" value="1"/>
</dbReference>
<dbReference type="Proteomes" id="UP000288805">
    <property type="component" value="Unassembled WGS sequence"/>
</dbReference>
<sequence>MMCSSNAWQMRKLFLWDDPNDRDKRRIIKSIVKAQKEDLVCLQETKIQSLSCSLVWSLGVGRFLEWALLILRVWQGVLVFWDSRVLELTGMEIGDFSVSYRFKNVEDGLCWIFTVGRLREDFWEELGTIRGLWQDPWCIGGDFNVIRFLRKMNSLSRLSSAMRRFSKVIEDMELRDLPFRRGQGVVCRRAKSHKAGFGEYKKWVIIEQTSWKQKSSELWMREGDKNTGFFFHKMTNAHKRVKSLVKIKINGSWVTEERDIKNGVVQVFHSFLSKIEEWRPRCNGLQVGLREGEDAAMLEAPFSEEEVFGALSYLNGDKAPSPNGFSMAFWQFNWSFLKEEVMGFFKDFHDRGIFVKNINASFLVLIPKKGGAEDLKDFKPISLVGSLYKLLAKVLANKLKNVMGGSFIPLHFVIVMEALNCLLKRAREGGFFPGWQLSGRGSTGMEITHLLFADDTLVFYEPSLDQVSYMSWLLMWFEAMLKLKVNLDKSEIISMGRVENVEDLTLKFGCKVSTLPSSYFGFPLGARFKEVAVWDGLRK</sequence>
<name>A0A438IXW4_VITVI</name>
<comment type="caution">
    <text evidence="1">The sequence shown here is derived from an EMBL/GenBank/DDBJ whole genome shotgun (WGS) entry which is preliminary data.</text>
</comment>
<gene>
    <name evidence="1" type="ORF">CK203_017501</name>
</gene>
<reference evidence="1 2" key="1">
    <citation type="journal article" date="2018" name="PLoS Genet.">
        <title>Population sequencing reveals clonal diversity and ancestral inbreeding in the grapevine cultivar Chardonnay.</title>
        <authorList>
            <person name="Roach M.J."/>
            <person name="Johnson D.L."/>
            <person name="Bohlmann J."/>
            <person name="van Vuuren H.J."/>
            <person name="Jones S.J."/>
            <person name="Pretorius I.S."/>
            <person name="Schmidt S.A."/>
            <person name="Borneman A.R."/>
        </authorList>
    </citation>
    <scope>NUCLEOTIDE SEQUENCE [LARGE SCALE GENOMIC DNA]</scope>
    <source>
        <strain evidence="2">cv. Chardonnay</strain>
        <tissue evidence="1">Leaf</tissue>
    </source>
</reference>
<organism evidence="1 2">
    <name type="scientific">Vitis vinifera</name>
    <name type="common">Grape</name>
    <dbReference type="NCBI Taxonomy" id="29760"/>
    <lineage>
        <taxon>Eukaryota</taxon>
        <taxon>Viridiplantae</taxon>
        <taxon>Streptophyta</taxon>
        <taxon>Embryophyta</taxon>
        <taxon>Tracheophyta</taxon>
        <taxon>Spermatophyta</taxon>
        <taxon>Magnoliopsida</taxon>
        <taxon>eudicotyledons</taxon>
        <taxon>Gunneridae</taxon>
        <taxon>Pentapetalae</taxon>
        <taxon>rosids</taxon>
        <taxon>Vitales</taxon>
        <taxon>Vitaceae</taxon>
        <taxon>Viteae</taxon>
        <taxon>Vitis</taxon>
    </lineage>
</organism>
<dbReference type="SUPFAM" id="SSF56219">
    <property type="entry name" value="DNase I-like"/>
    <property type="match status" value="1"/>
</dbReference>
<evidence type="ECO:0008006" key="3">
    <source>
        <dbReference type="Google" id="ProtNLM"/>
    </source>
</evidence>
<dbReference type="PANTHER" id="PTHR46890">
    <property type="entry name" value="NON-LTR RETROLELEMENT REVERSE TRANSCRIPTASE-LIKE PROTEIN-RELATED"/>
    <property type="match status" value="1"/>
</dbReference>
<protein>
    <recommendedName>
        <fullName evidence="3">Reverse transcriptase domain-containing protein</fullName>
    </recommendedName>
</protein>
<evidence type="ECO:0000313" key="2">
    <source>
        <dbReference type="Proteomes" id="UP000288805"/>
    </source>
</evidence>
<dbReference type="AlphaFoldDB" id="A0A438IXW4"/>
<proteinExistence type="predicted"/>
<evidence type="ECO:0000313" key="1">
    <source>
        <dbReference type="EMBL" id="RVX01529.1"/>
    </source>
</evidence>
<accession>A0A438IXW4</accession>
<dbReference type="InterPro" id="IPR036691">
    <property type="entry name" value="Endo/exonu/phosph_ase_sf"/>
</dbReference>